<organism evidence="1 2">
    <name type="scientific">Tanacetum coccineum</name>
    <dbReference type="NCBI Taxonomy" id="301880"/>
    <lineage>
        <taxon>Eukaryota</taxon>
        <taxon>Viridiplantae</taxon>
        <taxon>Streptophyta</taxon>
        <taxon>Embryophyta</taxon>
        <taxon>Tracheophyta</taxon>
        <taxon>Spermatophyta</taxon>
        <taxon>Magnoliopsida</taxon>
        <taxon>eudicotyledons</taxon>
        <taxon>Gunneridae</taxon>
        <taxon>Pentapetalae</taxon>
        <taxon>asterids</taxon>
        <taxon>campanulids</taxon>
        <taxon>Asterales</taxon>
        <taxon>Asteraceae</taxon>
        <taxon>Asteroideae</taxon>
        <taxon>Anthemideae</taxon>
        <taxon>Anthemidinae</taxon>
        <taxon>Tanacetum</taxon>
    </lineage>
</organism>
<reference evidence="1" key="1">
    <citation type="journal article" date="2022" name="Int. J. Mol. Sci.">
        <title>Draft Genome of Tanacetum Coccineum: Genomic Comparison of Closely Related Tanacetum-Family Plants.</title>
        <authorList>
            <person name="Yamashiro T."/>
            <person name="Shiraishi A."/>
            <person name="Nakayama K."/>
            <person name="Satake H."/>
        </authorList>
    </citation>
    <scope>NUCLEOTIDE SEQUENCE</scope>
</reference>
<dbReference type="EMBL" id="BQNB010016118">
    <property type="protein sequence ID" value="GJT48027.1"/>
    <property type="molecule type" value="Genomic_DNA"/>
</dbReference>
<accession>A0ABQ5EBU3</accession>
<reference evidence="1" key="2">
    <citation type="submission" date="2022-01" db="EMBL/GenBank/DDBJ databases">
        <authorList>
            <person name="Yamashiro T."/>
            <person name="Shiraishi A."/>
            <person name="Satake H."/>
            <person name="Nakayama K."/>
        </authorList>
    </citation>
    <scope>NUCLEOTIDE SEQUENCE</scope>
</reference>
<sequence>MRGDGGERGDGGKMMEKVDGYFLVVMEVKGFEKVLMIENFKSSRRRKVVIDEDDKWFKYLDDEENMEKHGK</sequence>
<evidence type="ECO:0000313" key="1">
    <source>
        <dbReference type="EMBL" id="GJT48027.1"/>
    </source>
</evidence>
<proteinExistence type="predicted"/>
<evidence type="ECO:0000313" key="2">
    <source>
        <dbReference type="Proteomes" id="UP001151760"/>
    </source>
</evidence>
<comment type="caution">
    <text evidence="1">The sequence shown here is derived from an EMBL/GenBank/DDBJ whole genome shotgun (WGS) entry which is preliminary data.</text>
</comment>
<dbReference type="Proteomes" id="UP001151760">
    <property type="component" value="Unassembled WGS sequence"/>
</dbReference>
<keyword evidence="2" id="KW-1185">Reference proteome</keyword>
<protein>
    <submittedName>
        <fullName evidence="1">Uncharacterized protein</fullName>
    </submittedName>
</protein>
<name>A0ABQ5EBU3_9ASTR</name>
<gene>
    <name evidence="1" type="ORF">Tco_0974184</name>
</gene>